<accession>A0A918VPP1</accession>
<feature type="domain" description="HTH" evidence="2">
    <location>
        <begin position="668"/>
        <end position="737"/>
    </location>
</feature>
<feature type="domain" description="PIN" evidence="1">
    <location>
        <begin position="930"/>
        <end position="1044"/>
    </location>
</feature>
<evidence type="ECO:0000313" key="3">
    <source>
        <dbReference type="EMBL" id="GHA12587.1"/>
    </source>
</evidence>
<organism evidence="3 4">
    <name type="scientific">Arenicella chitinivorans</name>
    <dbReference type="NCBI Taxonomy" id="1329800"/>
    <lineage>
        <taxon>Bacteria</taxon>
        <taxon>Pseudomonadati</taxon>
        <taxon>Pseudomonadota</taxon>
        <taxon>Gammaproteobacteria</taxon>
        <taxon>Arenicellales</taxon>
        <taxon>Arenicellaceae</taxon>
        <taxon>Arenicella</taxon>
    </lineage>
</organism>
<evidence type="ECO:0000313" key="4">
    <source>
        <dbReference type="Proteomes" id="UP000614811"/>
    </source>
</evidence>
<reference evidence="3" key="2">
    <citation type="submission" date="2020-09" db="EMBL/GenBank/DDBJ databases">
        <authorList>
            <person name="Sun Q."/>
            <person name="Kim S."/>
        </authorList>
    </citation>
    <scope>NUCLEOTIDE SEQUENCE</scope>
    <source>
        <strain evidence="3">KCTC 12711</strain>
    </source>
</reference>
<keyword evidence="4" id="KW-1185">Reference proteome</keyword>
<evidence type="ECO:0000259" key="1">
    <source>
        <dbReference type="Pfam" id="PF20698"/>
    </source>
</evidence>
<dbReference type="EMBL" id="BMXA01000003">
    <property type="protein sequence ID" value="GHA12587.1"/>
    <property type="molecule type" value="Genomic_DNA"/>
</dbReference>
<dbReference type="AlphaFoldDB" id="A0A918VPP1"/>
<proteinExistence type="predicted"/>
<sequence>MWKKSKQKISAGDDSTNIVAGRDFNLFLAGNIPVELVDKSIVGEVDQLRRSRFFPEFNSEKSALRLGARLAEGDLSAGSNQERGSALAWCARILSLTANTAKAEEFLELSKTLGDFPEIDIAEAFIVSKNRNKREALKLLASINSEVSRSAGLAIVAHHDGTEAALNWLNDAGYTLESLDSYGKSLVLNRQLELCRWDEAANTVDLLSQIDFDKTPVLYHLAAVTRLLAAVPLDLRTVIVRQPPFEAVNFRLASDAISMNTRRTAHGLFLDAVKAAQQLNCPDAAQRNDEYALWLELCDPQQSAYGRSRLEKILREPSTALGFVHYAIQFGIKLDLDAVERSIEECIAINGGLTGDAAVARYALALTQRTPEEAANYLDSHHNQLASYIDANLMRYRQIELLSQAKLIDRANAVLDDLVAQGIPQEEEGNLRRIISEAKGHDPVESRKAQYKESGALADLINLVNELEHQEHWSSLCEYGKRLFDQTGSLLDAERLVQSFDKTNQPDELIRFLENNSDLLPQSNLLRMTYAWSLYYEGAFLESSAALAELSDDEDPTNYRALRLNLGIATGDWDSLSGYVVSEYKNRDDRSADELIAVAQLALHLSLPQAKNLVFEAAAKAGDDPIILSTAYFIATSAGWEDDPLVVPWLEKAAELSEDNGPLQKMSLKDILDQKPDWDRRESETWRLLASGQMPIFLASRSLNRTLIDLTVFPALTNLNELDPRKRNSIPAYSGKRVAIEVDVSEKAIALDATALLTLSFLKILDIALDACKAVYIPHSTLTWLFEERQKATFHQPSRIANAREVRDFIATDVLEKFAPSSVGSSDLAAQVGDELAALIAEAEMVREADDKQHIVVRSAPVHRISSLMEEEADLSAYAPFLSSCLAVVDKLREKGQLTAGEEKRARTYLHFHEKPWSNQPDIADGATLYLDDLAVSFLQHLGLLGKLKSAGLKAIVSPREVAEVDALISYEKISEEVKDVIEDIRASLNSRIESKHVMVSGRHKIVESKTTPISQHPSVGIFALSTKCDFLVIDDRFLNQHANIDIDNGAAQVPVLSTLDLIDALVAANVLTEDNSIEHRTRLRRAGYFFVPLSEGELERSLNESNIADGQVIETAELKAIRESVTRVRMSDWLQIPEEAPWLDKTLKVFIQVLKNIWVDGANSEHIVARSNWILKQVDIRGWVHNLVPENADRIIQIGRAAHLFSLLTLPSGVKRELVDEYWNWLDERVLAPMQEQSIESFEWLVDQHRSYIAKIAETPLPEEESS</sequence>
<dbReference type="RefSeq" id="WP_229794264.1">
    <property type="nucleotide sequence ID" value="NZ_BMXA01000003.1"/>
</dbReference>
<reference evidence="3" key="1">
    <citation type="journal article" date="2014" name="Int. J. Syst. Evol. Microbiol.">
        <title>Complete genome sequence of Corynebacterium casei LMG S-19264T (=DSM 44701T), isolated from a smear-ripened cheese.</title>
        <authorList>
            <consortium name="US DOE Joint Genome Institute (JGI-PGF)"/>
            <person name="Walter F."/>
            <person name="Albersmeier A."/>
            <person name="Kalinowski J."/>
            <person name="Ruckert C."/>
        </authorList>
    </citation>
    <scope>NUCLEOTIDE SEQUENCE</scope>
    <source>
        <strain evidence="3">KCTC 12711</strain>
    </source>
</reference>
<dbReference type="InterPro" id="IPR048987">
    <property type="entry name" value="PIN-TPR-GreABC"/>
</dbReference>
<protein>
    <recommendedName>
        <fullName evidence="5">HNH endonuclease</fullName>
    </recommendedName>
</protein>
<dbReference type="Proteomes" id="UP000614811">
    <property type="component" value="Unassembled WGS sequence"/>
</dbReference>
<dbReference type="InterPro" id="IPR056620">
    <property type="entry name" value="HTH_next_PIN-TPR-GreABC"/>
</dbReference>
<name>A0A918VPP1_9GAMM</name>
<evidence type="ECO:0000259" key="2">
    <source>
        <dbReference type="Pfam" id="PF24407"/>
    </source>
</evidence>
<dbReference type="Pfam" id="PF24407">
    <property type="entry name" value="HTH_upst_double_PIN"/>
    <property type="match status" value="1"/>
</dbReference>
<comment type="caution">
    <text evidence="3">The sequence shown here is derived from an EMBL/GenBank/DDBJ whole genome shotgun (WGS) entry which is preliminary data.</text>
</comment>
<dbReference type="Pfam" id="PF20698">
    <property type="entry name" value="PIN-TPR-GreABC"/>
    <property type="match status" value="1"/>
</dbReference>
<evidence type="ECO:0008006" key="5">
    <source>
        <dbReference type="Google" id="ProtNLM"/>
    </source>
</evidence>
<gene>
    <name evidence="3" type="ORF">GCM10008090_23130</name>
</gene>